<reference evidence="2" key="1">
    <citation type="submission" date="2017-08" db="EMBL/GenBank/DDBJ databases">
        <title>Draft genome sequence of Lactococcus sp. strain Rs-Y01, isolated from the gut of the lower termite Reticulitermes speratus.</title>
        <authorList>
            <person name="Ohkuma M."/>
            <person name="Yuki M."/>
        </authorList>
    </citation>
    <scope>NUCLEOTIDE SEQUENCE [LARGE SCALE GENOMIC DNA]</scope>
    <source>
        <strain evidence="2">Rs-Y01</strain>
    </source>
</reference>
<dbReference type="Proteomes" id="UP000218689">
    <property type="component" value="Unassembled WGS sequence"/>
</dbReference>
<organism evidence="1 2">
    <name type="scientific">Pseudolactococcus reticulitermitis</name>
    <dbReference type="NCBI Taxonomy" id="2025039"/>
    <lineage>
        <taxon>Bacteria</taxon>
        <taxon>Bacillati</taxon>
        <taxon>Bacillota</taxon>
        <taxon>Bacilli</taxon>
        <taxon>Lactobacillales</taxon>
        <taxon>Streptococcaceae</taxon>
        <taxon>Pseudolactococcus</taxon>
    </lineage>
</organism>
<name>A0A224X0R4_9LACT</name>
<proteinExistence type="predicted"/>
<sequence>MDKTYIQDIIGQKFSTIGRAADMAWLGFGKEVQATDWKGRDRIVHEFALHLQTSWRIIDNQSDRIVIASGDMYYPISDTDTNAKTFDWDTFDWDIQGGNLYDERAENMNLSENDSRVLDVTVNDHFDICITFSNGWCLQAFISRTQGEVWRFFEPTKGKDHFVAENIK</sequence>
<keyword evidence="2" id="KW-1185">Reference proteome</keyword>
<dbReference type="OrthoDB" id="2059196at2"/>
<evidence type="ECO:0000313" key="1">
    <source>
        <dbReference type="EMBL" id="GAX47808.1"/>
    </source>
</evidence>
<dbReference type="RefSeq" id="WP_094784850.1">
    <property type="nucleotide sequence ID" value="NZ_BEDT01000003.1"/>
</dbReference>
<gene>
    <name evidence="1" type="ORF">RsY01_1412</name>
</gene>
<evidence type="ECO:0000313" key="2">
    <source>
        <dbReference type="Proteomes" id="UP000218689"/>
    </source>
</evidence>
<protein>
    <submittedName>
        <fullName evidence="1">Uncharacterized protein</fullName>
    </submittedName>
</protein>
<dbReference type="AlphaFoldDB" id="A0A224X0R4"/>
<comment type="caution">
    <text evidence="1">The sequence shown here is derived from an EMBL/GenBank/DDBJ whole genome shotgun (WGS) entry which is preliminary data.</text>
</comment>
<dbReference type="EMBL" id="BEDT01000003">
    <property type="protein sequence ID" value="GAX47808.1"/>
    <property type="molecule type" value="Genomic_DNA"/>
</dbReference>
<accession>A0A224X0R4</accession>